<evidence type="ECO:0000313" key="5">
    <source>
        <dbReference type="EMBL" id="MBD3922486.1"/>
    </source>
</evidence>
<sequence length="261" mass="29996">MKPIHHPLVCIGNGHKPPNLHKWGPGVRDLYAFHYIVSGKGVLETRGSSFHLKAGDSFVIYPDTEVYYYPDLSDPWAYVWLEIKGDEVPDLLSKTQFTRDRPVASAAPCDLTALYPAAPNADAKPFERIRAESQLRLLLSHYLEYYPNETTIPAADYAIMAKQFIEHHYWKANLTVTDIVNAVRLERSYLFRLFKDATGMSLLRYLTDYRIQRACELLRTSDLSIKSIAYSVGYKDQLYFSRVFKKATSYTPSEYMTLHHG</sequence>
<dbReference type="Gene3D" id="1.10.10.60">
    <property type="entry name" value="Homeodomain-like"/>
    <property type="match status" value="2"/>
</dbReference>
<dbReference type="PROSITE" id="PS00041">
    <property type="entry name" value="HTH_ARAC_FAMILY_1"/>
    <property type="match status" value="1"/>
</dbReference>
<keyword evidence="2" id="KW-0238">DNA-binding</keyword>
<dbReference type="PANTHER" id="PTHR43280:SF2">
    <property type="entry name" value="HTH-TYPE TRANSCRIPTIONAL REGULATOR EXSA"/>
    <property type="match status" value="1"/>
</dbReference>
<proteinExistence type="predicted"/>
<dbReference type="Pfam" id="PF12833">
    <property type="entry name" value="HTH_18"/>
    <property type="match status" value="1"/>
</dbReference>
<evidence type="ECO:0000256" key="1">
    <source>
        <dbReference type="ARBA" id="ARBA00023015"/>
    </source>
</evidence>
<dbReference type="InterPro" id="IPR003313">
    <property type="entry name" value="AraC-bd"/>
</dbReference>
<keyword evidence="1" id="KW-0805">Transcription regulation</keyword>
<protein>
    <submittedName>
        <fullName evidence="5">Helix-turn-helix domain-containing protein</fullName>
    </submittedName>
</protein>
<accession>A0ABR8N4M0</accession>
<dbReference type="InterPro" id="IPR037923">
    <property type="entry name" value="HTH-like"/>
</dbReference>
<name>A0ABR8N4M0_9BACL</name>
<dbReference type="SUPFAM" id="SSF51215">
    <property type="entry name" value="Regulatory protein AraC"/>
    <property type="match status" value="1"/>
</dbReference>
<dbReference type="EMBL" id="JACXZA010000009">
    <property type="protein sequence ID" value="MBD3922486.1"/>
    <property type="molecule type" value="Genomic_DNA"/>
</dbReference>
<dbReference type="Proteomes" id="UP000609346">
    <property type="component" value="Unassembled WGS sequence"/>
</dbReference>
<dbReference type="InterPro" id="IPR009057">
    <property type="entry name" value="Homeodomain-like_sf"/>
</dbReference>
<dbReference type="InterPro" id="IPR018060">
    <property type="entry name" value="HTH_AraC"/>
</dbReference>
<evidence type="ECO:0000256" key="3">
    <source>
        <dbReference type="ARBA" id="ARBA00023163"/>
    </source>
</evidence>
<dbReference type="SMART" id="SM00342">
    <property type="entry name" value="HTH_ARAC"/>
    <property type="match status" value="1"/>
</dbReference>
<keyword evidence="6" id="KW-1185">Reference proteome</keyword>
<evidence type="ECO:0000313" key="6">
    <source>
        <dbReference type="Proteomes" id="UP000609346"/>
    </source>
</evidence>
<evidence type="ECO:0000256" key="2">
    <source>
        <dbReference type="ARBA" id="ARBA00023125"/>
    </source>
</evidence>
<reference evidence="5 6" key="1">
    <citation type="submission" date="2020-09" db="EMBL/GenBank/DDBJ databases">
        <title>Paenibacillus sp. strain PR3 16S rRNA gene Genome sequencing and assembly.</title>
        <authorList>
            <person name="Kim J."/>
        </authorList>
    </citation>
    <scope>NUCLEOTIDE SEQUENCE [LARGE SCALE GENOMIC DNA]</scope>
    <source>
        <strain evidence="5 6">PR3</strain>
    </source>
</reference>
<evidence type="ECO:0000259" key="4">
    <source>
        <dbReference type="PROSITE" id="PS01124"/>
    </source>
</evidence>
<dbReference type="Gene3D" id="2.60.120.280">
    <property type="entry name" value="Regulatory protein AraC"/>
    <property type="match status" value="1"/>
</dbReference>
<dbReference type="RefSeq" id="WP_191206848.1">
    <property type="nucleotide sequence ID" value="NZ_JACXZA010000009.1"/>
</dbReference>
<dbReference type="InterPro" id="IPR020449">
    <property type="entry name" value="Tscrpt_reg_AraC-type_HTH"/>
</dbReference>
<feature type="domain" description="HTH araC/xylS-type" evidence="4">
    <location>
        <begin position="159"/>
        <end position="258"/>
    </location>
</feature>
<keyword evidence="3" id="KW-0804">Transcription</keyword>
<dbReference type="SUPFAM" id="SSF46689">
    <property type="entry name" value="Homeodomain-like"/>
    <property type="match status" value="2"/>
</dbReference>
<comment type="caution">
    <text evidence="5">The sequence shown here is derived from an EMBL/GenBank/DDBJ whole genome shotgun (WGS) entry which is preliminary data.</text>
</comment>
<dbReference type="InterPro" id="IPR018062">
    <property type="entry name" value="HTH_AraC-typ_CS"/>
</dbReference>
<dbReference type="CDD" id="cd06986">
    <property type="entry name" value="cupin_MmsR-like_N"/>
    <property type="match status" value="1"/>
</dbReference>
<gene>
    <name evidence="5" type="ORF">H8B09_27280</name>
</gene>
<organism evidence="5 6">
    <name type="scientific">Paenibacillus terricola</name>
    <dbReference type="NCBI Taxonomy" id="2763503"/>
    <lineage>
        <taxon>Bacteria</taxon>
        <taxon>Bacillati</taxon>
        <taxon>Bacillota</taxon>
        <taxon>Bacilli</taxon>
        <taxon>Bacillales</taxon>
        <taxon>Paenibacillaceae</taxon>
        <taxon>Paenibacillus</taxon>
    </lineage>
</organism>
<dbReference type="Pfam" id="PF02311">
    <property type="entry name" value="AraC_binding"/>
    <property type="match status" value="1"/>
</dbReference>
<dbReference type="PRINTS" id="PR00032">
    <property type="entry name" value="HTHARAC"/>
</dbReference>
<dbReference type="PANTHER" id="PTHR43280">
    <property type="entry name" value="ARAC-FAMILY TRANSCRIPTIONAL REGULATOR"/>
    <property type="match status" value="1"/>
</dbReference>
<dbReference type="PROSITE" id="PS01124">
    <property type="entry name" value="HTH_ARAC_FAMILY_2"/>
    <property type="match status" value="1"/>
</dbReference>